<protein>
    <submittedName>
        <fullName evidence="8">Metal-dependent hydrolase YbeY, involved in rRNA and/or ribosome maturation and assembly</fullName>
    </submittedName>
</protein>
<evidence type="ECO:0000256" key="2">
    <source>
        <dbReference type="ARBA" id="ARBA00010875"/>
    </source>
</evidence>
<evidence type="ECO:0000256" key="4">
    <source>
        <dbReference type="ARBA" id="ARBA00022723"/>
    </source>
</evidence>
<dbReference type="PANTHER" id="PTHR46986:SF1">
    <property type="entry name" value="ENDORIBONUCLEASE YBEY, CHLOROPLASTIC"/>
    <property type="match status" value="1"/>
</dbReference>
<accession>A0A3B0WFZ7</accession>
<dbReference type="HAMAP" id="MF_00009">
    <property type="entry name" value="Endoribonucl_YbeY"/>
    <property type="match status" value="1"/>
</dbReference>
<evidence type="ECO:0000256" key="5">
    <source>
        <dbReference type="ARBA" id="ARBA00022759"/>
    </source>
</evidence>
<reference evidence="8" key="1">
    <citation type="submission" date="2018-06" db="EMBL/GenBank/DDBJ databases">
        <authorList>
            <person name="Zhirakovskaya E."/>
        </authorList>
    </citation>
    <scope>NUCLEOTIDE SEQUENCE</scope>
</reference>
<dbReference type="GO" id="GO:0004519">
    <property type="term" value="F:endonuclease activity"/>
    <property type="evidence" value="ECO:0007669"/>
    <property type="project" value="UniProtKB-KW"/>
</dbReference>
<sequence>MLQVELQWGIEPLALPTQTLCERWVAESLTAIQSSPQHTELTIRIVSLEESQTLNQTYRNKSKPTNVLSFEFEPPVGLPDGVLDEEGGEKFYLGDLAICAEVVAQEAEQQNKLLEAHWAHMIVHGTLHLQGFDHIETKDALIMETLEVKIMRKLGYANPYGAYE</sequence>
<dbReference type="EMBL" id="UOFB01000255">
    <property type="protein sequence ID" value="VAW48319.1"/>
    <property type="molecule type" value="Genomic_DNA"/>
</dbReference>
<keyword evidence="4" id="KW-0479">Metal-binding</keyword>
<name>A0A3B0WFZ7_9ZZZZ</name>
<dbReference type="InterPro" id="IPR023091">
    <property type="entry name" value="MetalPrtase_cat_dom_sf_prd"/>
</dbReference>
<evidence type="ECO:0000313" key="8">
    <source>
        <dbReference type="EMBL" id="VAW48319.1"/>
    </source>
</evidence>
<keyword evidence="5" id="KW-0255">Endonuclease</keyword>
<dbReference type="InterPro" id="IPR020549">
    <property type="entry name" value="YbeY_CS"/>
</dbReference>
<dbReference type="GO" id="GO:0046872">
    <property type="term" value="F:metal ion binding"/>
    <property type="evidence" value="ECO:0007669"/>
    <property type="project" value="UniProtKB-KW"/>
</dbReference>
<dbReference type="Pfam" id="PF02130">
    <property type="entry name" value="YbeY"/>
    <property type="match status" value="1"/>
</dbReference>
<keyword evidence="7" id="KW-0862">Zinc</keyword>
<proteinExistence type="inferred from homology"/>
<dbReference type="InterPro" id="IPR002036">
    <property type="entry name" value="YbeY"/>
</dbReference>
<gene>
    <name evidence="8" type="ORF">MNBD_GAMMA04-2326</name>
</gene>
<dbReference type="SUPFAM" id="SSF55486">
    <property type="entry name" value="Metalloproteases ('zincins'), catalytic domain"/>
    <property type="match status" value="1"/>
</dbReference>
<evidence type="ECO:0000256" key="3">
    <source>
        <dbReference type="ARBA" id="ARBA00022722"/>
    </source>
</evidence>
<dbReference type="PANTHER" id="PTHR46986">
    <property type="entry name" value="ENDORIBONUCLEASE YBEY, CHLOROPLASTIC"/>
    <property type="match status" value="1"/>
</dbReference>
<dbReference type="NCBIfam" id="TIGR00043">
    <property type="entry name" value="rRNA maturation RNase YbeY"/>
    <property type="match status" value="1"/>
</dbReference>
<evidence type="ECO:0000256" key="6">
    <source>
        <dbReference type="ARBA" id="ARBA00022801"/>
    </source>
</evidence>
<evidence type="ECO:0000256" key="1">
    <source>
        <dbReference type="ARBA" id="ARBA00001947"/>
    </source>
</evidence>
<organism evidence="8">
    <name type="scientific">hydrothermal vent metagenome</name>
    <dbReference type="NCBI Taxonomy" id="652676"/>
    <lineage>
        <taxon>unclassified sequences</taxon>
        <taxon>metagenomes</taxon>
        <taxon>ecological metagenomes</taxon>
    </lineage>
</organism>
<dbReference type="GO" id="GO:0006364">
    <property type="term" value="P:rRNA processing"/>
    <property type="evidence" value="ECO:0007669"/>
    <property type="project" value="InterPro"/>
</dbReference>
<dbReference type="Gene3D" id="3.40.390.30">
    <property type="entry name" value="Metalloproteases ('zincins'), catalytic domain"/>
    <property type="match status" value="1"/>
</dbReference>
<dbReference type="PROSITE" id="PS01306">
    <property type="entry name" value="UPF0054"/>
    <property type="match status" value="1"/>
</dbReference>
<evidence type="ECO:0000256" key="7">
    <source>
        <dbReference type="ARBA" id="ARBA00022833"/>
    </source>
</evidence>
<dbReference type="AlphaFoldDB" id="A0A3B0WFZ7"/>
<keyword evidence="6 8" id="KW-0378">Hydrolase</keyword>
<dbReference type="GO" id="GO:0004222">
    <property type="term" value="F:metalloendopeptidase activity"/>
    <property type="evidence" value="ECO:0007669"/>
    <property type="project" value="InterPro"/>
</dbReference>
<comment type="cofactor">
    <cofactor evidence="1">
        <name>Zn(2+)</name>
        <dbReference type="ChEBI" id="CHEBI:29105"/>
    </cofactor>
</comment>
<comment type="similarity">
    <text evidence="2">Belongs to the endoribonuclease YbeY family.</text>
</comment>
<keyword evidence="3" id="KW-0540">Nuclease</keyword>